<proteinExistence type="inferred from homology"/>
<dbReference type="AlphaFoldDB" id="A0AAQ3PDV6"/>
<dbReference type="GO" id="GO:0005886">
    <property type="term" value="C:plasma membrane"/>
    <property type="evidence" value="ECO:0007669"/>
    <property type="project" value="UniProtKB-SubCell"/>
</dbReference>
<dbReference type="PANTHER" id="PTHR31083">
    <property type="entry name" value="UPSTREAM OF FLC PROTEIN (DUF966)"/>
    <property type="match status" value="1"/>
</dbReference>
<dbReference type="InterPro" id="IPR048351">
    <property type="entry name" value="SOK_DIX"/>
</dbReference>
<dbReference type="InterPro" id="IPR010369">
    <property type="entry name" value="SOK"/>
</dbReference>
<dbReference type="Proteomes" id="UP001374535">
    <property type="component" value="Chromosome 1"/>
</dbReference>
<organism evidence="11 12">
    <name type="scientific">Vigna mungo</name>
    <name type="common">Black gram</name>
    <name type="synonym">Phaseolus mungo</name>
    <dbReference type="NCBI Taxonomy" id="3915"/>
    <lineage>
        <taxon>Eukaryota</taxon>
        <taxon>Viridiplantae</taxon>
        <taxon>Streptophyta</taxon>
        <taxon>Embryophyta</taxon>
        <taxon>Tracheophyta</taxon>
        <taxon>Spermatophyta</taxon>
        <taxon>Magnoliopsida</taxon>
        <taxon>eudicotyledons</taxon>
        <taxon>Gunneridae</taxon>
        <taxon>Pentapetalae</taxon>
        <taxon>rosids</taxon>
        <taxon>fabids</taxon>
        <taxon>Fabales</taxon>
        <taxon>Fabaceae</taxon>
        <taxon>Papilionoideae</taxon>
        <taxon>50 kb inversion clade</taxon>
        <taxon>NPAAA clade</taxon>
        <taxon>indigoferoid/millettioid clade</taxon>
        <taxon>Phaseoleae</taxon>
        <taxon>Vigna</taxon>
    </lineage>
</organism>
<dbReference type="GO" id="GO:0051301">
    <property type="term" value="P:cell division"/>
    <property type="evidence" value="ECO:0007669"/>
    <property type="project" value="UniProtKB-KW"/>
</dbReference>
<dbReference type="Pfam" id="PF06136">
    <property type="entry name" value="SOK"/>
    <property type="match status" value="1"/>
</dbReference>
<keyword evidence="12" id="KW-1185">Reference proteome</keyword>
<comment type="subcellular location">
    <subcellularLocation>
        <location evidence="1">Cell membrane</location>
        <topology evidence="1">Peripheral membrane protein</topology>
        <orientation evidence="1">Cytoplasmic side</orientation>
    </subcellularLocation>
</comment>
<dbReference type="GO" id="GO:0090708">
    <property type="term" value="P:specification of plant organ axis polarity"/>
    <property type="evidence" value="ECO:0007669"/>
    <property type="project" value="UniProtKB-ARBA"/>
</dbReference>
<keyword evidence="3" id="KW-1003">Cell membrane</keyword>
<keyword evidence="4" id="KW-0132">Cell division</keyword>
<comment type="similarity">
    <text evidence="7">Belongs to the SOSEKI family.</text>
</comment>
<dbReference type="GO" id="GO:0051302">
    <property type="term" value="P:regulation of cell division"/>
    <property type="evidence" value="ECO:0007669"/>
    <property type="project" value="UniProtKB-ARBA"/>
</dbReference>
<feature type="compositionally biased region" description="Polar residues" evidence="9">
    <location>
        <begin position="1"/>
        <end position="12"/>
    </location>
</feature>
<feature type="region of interest" description="Disordered" evidence="9">
    <location>
        <begin position="163"/>
        <end position="196"/>
    </location>
</feature>
<accession>A0AAQ3PDV6</accession>
<evidence type="ECO:0000256" key="7">
    <source>
        <dbReference type="ARBA" id="ARBA00024211"/>
    </source>
</evidence>
<feature type="compositionally biased region" description="Basic and acidic residues" evidence="9">
    <location>
        <begin position="224"/>
        <end position="250"/>
    </location>
</feature>
<dbReference type="PANTHER" id="PTHR31083:SF18">
    <property type="entry name" value="PROTEIN SOSEKI 2"/>
    <property type="match status" value="1"/>
</dbReference>
<sequence>MDVNVNVRSQRGGNRETSPDRAKICRLKHKVKPSRKVQVVYYLSRNGLLEHPHFMEVTLLPNQPLRLKDVFDRLMALRGSGMPLQYSWSSKRNYKSGYVWYDLALKDIIHPAEGGEYVLKGSELVEGCSERFNVSNKQGIHQQGEGNYSYSYDSRSKALGVCNKPQQKEREEYEDYEEGEKTSYTSSTNTPHSRCSRGVSTEELVYEEENNNGNTTKVGVGAKTRNDNDKHFAGGEGDARSEKVKRREDVDGSVSSRYSVLLQLIACGSAGTELKGKQGPRLSDVGTKEREKEKKSLFWEEGDSEIVNCVSENPRMLGNLQAEEKEYFSGSLVESMKANRVAFQEEPVLKKSNSYNEERRSRLGMDEVKAKVVVVEEEEEKRVVKGGGVKEKCIPLMKSPKQNSGRK</sequence>
<feature type="region of interest" description="Disordered" evidence="9">
    <location>
        <begin position="1"/>
        <end position="20"/>
    </location>
</feature>
<feature type="region of interest" description="Disordered" evidence="9">
    <location>
        <begin position="211"/>
        <end position="252"/>
    </location>
</feature>
<reference evidence="11 12" key="1">
    <citation type="journal article" date="2023" name="Life. Sci Alliance">
        <title>Evolutionary insights into 3D genome organization and epigenetic landscape of Vigna mungo.</title>
        <authorList>
            <person name="Junaid A."/>
            <person name="Singh B."/>
            <person name="Bhatia S."/>
        </authorList>
    </citation>
    <scope>NUCLEOTIDE SEQUENCE [LARGE SCALE GENOMIC DNA]</scope>
    <source>
        <strain evidence="11">Urdbean</strain>
    </source>
</reference>
<evidence type="ECO:0000313" key="11">
    <source>
        <dbReference type="EMBL" id="WVZ26623.1"/>
    </source>
</evidence>
<evidence type="ECO:0000256" key="1">
    <source>
        <dbReference type="ARBA" id="ARBA00004413"/>
    </source>
</evidence>
<feature type="domain" description="SOSEKI DIX-like" evidence="10">
    <location>
        <begin position="37"/>
        <end position="125"/>
    </location>
</feature>
<keyword evidence="6" id="KW-0131">Cell cycle</keyword>
<evidence type="ECO:0000256" key="5">
    <source>
        <dbReference type="ARBA" id="ARBA00023136"/>
    </source>
</evidence>
<feature type="compositionally biased region" description="Polar residues" evidence="9">
    <location>
        <begin position="182"/>
        <end position="193"/>
    </location>
</feature>
<evidence type="ECO:0000313" key="12">
    <source>
        <dbReference type="Proteomes" id="UP001374535"/>
    </source>
</evidence>
<evidence type="ECO:0000259" key="10">
    <source>
        <dbReference type="Pfam" id="PF06136"/>
    </source>
</evidence>
<gene>
    <name evidence="11" type="ORF">V8G54_005167</name>
</gene>
<protein>
    <recommendedName>
        <fullName evidence="10">SOSEKI DIX-like domain-containing protein</fullName>
    </recommendedName>
</protein>
<dbReference type="EMBL" id="CP144700">
    <property type="protein sequence ID" value="WVZ26623.1"/>
    <property type="molecule type" value="Genomic_DNA"/>
</dbReference>
<evidence type="ECO:0000256" key="3">
    <source>
        <dbReference type="ARBA" id="ARBA00022475"/>
    </source>
</evidence>
<comment type="subunit">
    <text evidence="8">Homodimer. Forms long polymer filaments with other SOKs proteins polymers (e.g. SOK1, SOK2, SOK3 and SOK4) crucial for polar localization and biological activity. Binds to ANGUSTIFOLIA (AN).</text>
</comment>
<evidence type="ECO:0000256" key="9">
    <source>
        <dbReference type="SAM" id="MobiDB-lite"/>
    </source>
</evidence>
<dbReference type="GO" id="GO:2000067">
    <property type="term" value="P:regulation of root morphogenesis"/>
    <property type="evidence" value="ECO:0007669"/>
    <property type="project" value="UniProtKB-ARBA"/>
</dbReference>
<evidence type="ECO:0000256" key="8">
    <source>
        <dbReference type="ARBA" id="ARBA00046534"/>
    </source>
</evidence>
<evidence type="ECO:0000256" key="2">
    <source>
        <dbReference type="ARBA" id="ARBA00022473"/>
    </source>
</evidence>
<evidence type="ECO:0000256" key="6">
    <source>
        <dbReference type="ARBA" id="ARBA00023306"/>
    </source>
</evidence>
<keyword evidence="2" id="KW-0217">Developmental protein</keyword>
<evidence type="ECO:0000256" key="4">
    <source>
        <dbReference type="ARBA" id="ARBA00022618"/>
    </source>
</evidence>
<dbReference type="PIRSF" id="PIRSF031043">
    <property type="entry name" value="UCP031043"/>
    <property type="match status" value="1"/>
</dbReference>
<keyword evidence="5" id="KW-0472">Membrane</keyword>
<dbReference type="GO" id="GO:0051258">
    <property type="term" value="P:protein polymerization"/>
    <property type="evidence" value="ECO:0007669"/>
    <property type="project" value="UniProtKB-ARBA"/>
</dbReference>
<dbReference type="InterPro" id="IPR021182">
    <property type="entry name" value="SOK_magnoliopsida"/>
</dbReference>
<name>A0AAQ3PDV6_VIGMU</name>